<evidence type="ECO:0000259" key="3">
    <source>
        <dbReference type="PROSITE" id="PS50158"/>
    </source>
</evidence>
<dbReference type="Proteomes" id="UP001419268">
    <property type="component" value="Unassembled WGS sequence"/>
</dbReference>
<feature type="compositionally biased region" description="Basic and acidic residues" evidence="2">
    <location>
        <begin position="415"/>
        <end position="425"/>
    </location>
</feature>
<evidence type="ECO:0000256" key="2">
    <source>
        <dbReference type="SAM" id="MobiDB-lite"/>
    </source>
</evidence>
<keyword evidence="1" id="KW-0479">Metal-binding</keyword>
<dbReference type="PROSITE" id="PS50158">
    <property type="entry name" value="ZF_CCHC"/>
    <property type="match status" value="1"/>
</dbReference>
<dbReference type="PANTHER" id="PTHR31286:SF99">
    <property type="entry name" value="DUF4283 DOMAIN-CONTAINING PROTEIN"/>
    <property type="match status" value="1"/>
</dbReference>
<name>A0AAP0EIA0_9MAGN</name>
<keyword evidence="5" id="KW-1185">Reference proteome</keyword>
<gene>
    <name evidence="4" type="ORF">Scep_025465</name>
</gene>
<evidence type="ECO:0000313" key="5">
    <source>
        <dbReference type="Proteomes" id="UP001419268"/>
    </source>
</evidence>
<keyword evidence="1" id="KW-0863">Zinc-finger</keyword>
<protein>
    <recommendedName>
        <fullName evidence="3">CCHC-type domain-containing protein</fullName>
    </recommendedName>
</protein>
<feature type="compositionally biased region" description="Polar residues" evidence="2">
    <location>
        <begin position="101"/>
        <end position="119"/>
    </location>
</feature>
<sequence length="425" mass="48157">MSKVAAWIRLPDLPYQYYHSQIVADISNLVGRTIKVDMNTITGKRGKFARVAVELDLAKPLIPMVRFHDLWQIIEYEGLPPICFTCGRTGHSFASCPQRAKPNNENEASTSNATPSTPKHQNKEKCGQKEGGYGPWMVAQRKRRRFFHELIGRVDQYEKIESSSASRAGACGIEGTKGSSKMRLLGCKDKRKVSINGLDQSRGGSNSIAMLRSQPQLWRAYFGTQRENVWEATRLELGDVHHRGESRILSRPGLDLNTNIKERRLSKQQRQRWYVVACGGPKVRKNNGDGQWRRDLRAARAATSKHSLVLSNEGLCMRASTWYQSYDSKCWRSGSRKPDPWSPVMLVKVRYEVSDSLLQDQEEKTQDLVVLPLVYRSGEEIAKSEEKAERSSVETTRSGRKVERSGGEITGSEVKAADLEERRDR</sequence>
<evidence type="ECO:0000313" key="4">
    <source>
        <dbReference type="EMBL" id="KAK9093996.1"/>
    </source>
</evidence>
<feature type="domain" description="CCHC-type" evidence="3">
    <location>
        <begin position="83"/>
        <end position="98"/>
    </location>
</feature>
<dbReference type="GO" id="GO:0008270">
    <property type="term" value="F:zinc ion binding"/>
    <property type="evidence" value="ECO:0007669"/>
    <property type="project" value="UniProtKB-KW"/>
</dbReference>
<reference evidence="4 5" key="1">
    <citation type="submission" date="2024-01" db="EMBL/GenBank/DDBJ databases">
        <title>Genome assemblies of Stephania.</title>
        <authorList>
            <person name="Yang L."/>
        </authorList>
    </citation>
    <scope>NUCLEOTIDE SEQUENCE [LARGE SCALE GENOMIC DNA]</scope>
    <source>
        <strain evidence="4">JXDWG</strain>
        <tissue evidence="4">Leaf</tissue>
    </source>
</reference>
<proteinExistence type="predicted"/>
<dbReference type="PANTHER" id="PTHR31286">
    <property type="entry name" value="GLYCINE-RICH CELL WALL STRUCTURAL PROTEIN 1.8-LIKE"/>
    <property type="match status" value="1"/>
</dbReference>
<organism evidence="4 5">
    <name type="scientific">Stephania cephalantha</name>
    <dbReference type="NCBI Taxonomy" id="152367"/>
    <lineage>
        <taxon>Eukaryota</taxon>
        <taxon>Viridiplantae</taxon>
        <taxon>Streptophyta</taxon>
        <taxon>Embryophyta</taxon>
        <taxon>Tracheophyta</taxon>
        <taxon>Spermatophyta</taxon>
        <taxon>Magnoliopsida</taxon>
        <taxon>Ranunculales</taxon>
        <taxon>Menispermaceae</taxon>
        <taxon>Menispermoideae</taxon>
        <taxon>Cissampelideae</taxon>
        <taxon>Stephania</taxon>
    </lineage>
</organism>
<dbReference type="EMBL" id="JBBNAG010000011">
    <property type="protein sequence ID" value="KAK9093996.1"/>
    <property type="molecule type" value="Genomic_DNA"/>
</dbReference>
<feature type="compositionally biased region" description="Basic and acidic residues" evidence="2">
    <location>
        <begin position="382"/>
        <end position="392"/>
    </location>
</feature>
<dbReference type="GO" id="GO:0003676">
    <property type="term" value="F:nucleic acid binding"/>
    <property type="evidence" value="ECO:0007669"/>
    <property type="project" value="InterPro"/>
</dbReference>
<keyword evidence="1" id="KW-0862">Zinc</keyword>
<dbReference type="InterPro" id="IPR001878">
    <property type="entry name" value="Znf_CCHC"/>
</dbReference>
<dbReference type="InterPro" id="IPR040256">
    <property type="entry name" value="At4g02000-like"/>
</dbReference>
<feature type="region of interest" description="Disordered" evidence="2">
    <location>
        <begin position="382"/>
        <end position="425"/>
    </location>
</feature>
<evidence type="ECO:0000256" key="1">
    <source>
        <dbReference type="PROSITE-ProRule" id="PRU00047"/>
    </source>
</evidence>
<feature type="region of interest" description="Disordered" evidence="2">
    <location>
        <begin position="95"/>
        <end position="133"/>
    </location>
</feature>
<accession>A0AAP0EIA0</accession>
<dbReference type="AlphaFoldDB" id="A0AAP0EIA0"/>
<comment type="caution">
    <text evidence="4">The sequence shown here is derived from an EMBL/GenBank/DDBJ whole genome shotgun (WGS) entry which is preliminary data.</text>
</comment>